<gene>
    <name evidence="3 4" type="primary">rpsP</name>
    <name evidence="4" type="ordered locus">TPEGAU_0905</name>
</gene>
<keyword evidence="2 3" id="KW-0687">Ribonucleoprotein</keyword>
<evidence type="ECO:0000313" key="4">
    <source>
        <dbReference type="EMBL" id="AEZ60175.1"/>
    </source>
</evidence>
<evidence type="ECO:0000313" key="5">
    <source>
        <dbReference type="Proteomes" id="UP000008192"/>
    </source>
</evidence>
<dbReference type="HAMAP" id="MF_00385">
    <property type="entry name" value="Ribosomal_bS16"/>
    <property type="match status" value="1"/>
</dbReference>
<dbReference type="GO" id="GO:0006412">
    <property type="term" value="P:translation"/>
    <property type="evidence" value="ECO:0007669"/>
    <property type="project" value="UniProtKB-UniRule"/>
</dbReference>
<proteinExistence type="inferred from homology"/>
<dbReference type="KEGG" id="tpg:TPEGAU_0905"/>
<dbReference type="PANTHER" id="PTHR12919:SF20">
    <property type="entry name" value="SMALL RIBOSOMAL SUBUNIT PROTEIN BS16M"/>
    <property type="match status" value="1"/>
</dbReference>
<organism evidence="4 5">
    <name type="scientific">Treponema pallidum subsp. pertenue (strain Gauthier)</name>
    <dbReference type="NCBI Taxonomy" id="491080"/>
    <lineage>
        <taxon>Bacteria</taxon>
        <taxon>Pseudomonadati</taxon>
        <taxon>Spirochaetota</taxon>
        <taxon>Spirochaetia</taxon>
        <taxon>Spirochaetales</taxon>
        <taxon>Treponemataceae</taxon>
        <taxon>Treponema</taxon>
    </lineage>
</organism>
<dbReference type="PANTHER" id="PTHR12919">
    <property type="entry name" value="30S RIBOSOMAL PROTEIN S16"/>
    <property type="match status" value="1"/>
</dbReference>
<evidence type="ECO:0000256" key="2">
    <source>
        <dbReference type="ARBA" id="ARBA00023274"/>
    </source>
</evidence>
<dbReference type="Proteomes" id="UP000008192">
    <property type="component" value="Chromosome"/>
</dbReference>
<dbReference type="GO" id="GO:0005737">
    <property type="term" value="C:cytoplasm"/>
    <property type="evidence" value="ECO:0007669"/>
    <property type="project" value="UniProtKB-ARBA"/>
</dbReference>
<keyword evidence="1 3" id="KW-0689">Ribosomal protein</keyword>
<dbReference type="SUPFAM" id="SSF54565">
    <property type="entry name" value="Ribosomal protein S16"/>
    <property type="match status" value="1"/>
</dbReference>
<dbReference type="GO" id="GO:0015935">
    <property type="term" value="C:small ribosomal subunit"/>
    <property type="evidence" value="ECO:0007669"/>
    <property type="project" value="TreeGrafter"/>
</dbReference>
<dbReference type="EMBL" id="CP002376">
    <property type="protein sequence ID" value="AEZ60175.1"/>
    <property type="molecule type" value="Genomic_DNA"/>
</dbReference>
<dbReference type="Gene3D" id="3.30.1320.10">
    <property type="match status" value="1"/>
</dbReference>
<sequence length="123" mass="13612">MSLRIRLKKLGSKKRPYYRIVVQDAREPRDGRAIEELGIYQPIAPKGTEVSFRLDRARFWLERGAQPSDTVRRLLQSRRGSVLNAVASDERRVASSQQAADLAHVESVSCAAPIPSSPGGQGV</sequence>
<reference evidence="5" key="1">
    <citation type="journal article" date="2012" name="PLoS Negl. Trop. Dis.">
        <title>Whole genome sequences of three Treponema pallidum ssp. pertenue strains: yaws and syphilis treponemes differ in less than 0.2% of the genome sequence.</title>
        <authorList>
            <person name="Cejkova D."/>
            <person name="Zobanikova M."/>
            <person name="Chen L."/>
            <person name="Pospisilova P."/>
            <person name="Strouhal M."/>
            <person name="Qin X."/>
            <person name="Mikalova L."/>
            <person name="Norris S.J."/>
            <person name="Muzny D.M."/>
            <person name="Gibbs R.A."/>
            <person name="Fulton L.L."/>
            <person name="Sodergren E."/>
            <person name="Weinstock G.M."/>
            <person name="Smajs D."/>
        </authorList>
    </citation>
    <scope>NUCLEOTIDE SEQUENCE [LARGE SCALE GENOMIC DNA]</scope>
    <source>
        <strain evidence="5">Gauthier</strain>
    </source>
</reference>
<evidence type="ECO:0000256" key="3">
    <source>
        <dbReference type="HAMAP-Rule" id="MF_00385"/>
    </source>
</evidence>
<dbReference type="AlphaFoldDB" id="A0AAU8PUJ0"/>
<dbReference type="InterPro" id="IPR023803">
    <property type="entry name" value="Ribosomal_bS16_dom_sf"/>
</dbReference>
<dbReference type="NCBIfam" id="TIGR00002">
    <property type="entry name" value="S16"/>
    <property type="match status" value="1"/>
</dbReference>
<accession>A0AAU8PUJ0</accession>
<dbReference type="Pfam" id="PF00886">
    <property type="entry name" value="Ribosomal_S16"/>
    <property type="match status" value="1"/>
</dbReference>
<protein>
    <recommendedName>
        <fullName evidence="3">Small ribosomal subunit protein bS16</fullName>
    </recommendedName>
</protein>
<name>A0AAU8PUJ0_TREPG</name>
<dbReference type="SMR" id="A0AAU8PUJ0"/>
<dbReference type="InterPro" id="IPR000307">
    <property type="entry name" value="Ribosomal_bS16"/>
</dbReference>
<comment type="similarity">
    <text evidence="3">Belongs to the bacterial ribosomal protein bS16 family.</text>
</comment>
<evidence type="ECO:0000256" key="1">
    <source>
        <dbReference type="ARBA" id="ARBA00022980"/>
    </source>
</evidence>
<dbReference type="GO" id="GO:0003735">
    <property type="term" value="F:structural constituent of ribosome"/>
    <property type="evidence" value="ECO:0007669"/>
    <property type="project" value="InterPro"/>
</dbReference>